<dbReference type="AlphaFoldDB" id="T0XZ11"/>
<reference evidence="2" key="2">
    <citation type="journal article" date="2014" name="ISME J.">
        <title>Microbial stratification in low pH oxic and suboxic macroscopic growths along an acid mine drainage.</title>
        <authorList>
            <person name="Mendez-Garcia C."/>
            <person name="Mesa V."/>
            <person name="Sprenger R.R."/>
            <person name="Richter M."/>
            <person name="Diez M.S."/>
            <person name="Solano J."/>
            <person name="Bargiela R."/>
            <person name="Golyshina O.V."/>
            <person name="Manteca A."/>
            <person name="Ramos J.L."/>
            <person name="Gallego J.R."/>
            <person name="Llorente I."/>
            <person name="Martins Dos Santos V.A."/>
            <person name="Jensen O.N."/>
            <person name="Pelaez A.I."/>
            <person name="Sanchez J."/>
            <person name="Ferrer M."/>
        </authorList>
    </citation>
    <scope>NUCLEOTIDE SEQUENCE</scope>
</reference>
<dbReference type="EC" id="5.99.1.3" evidence="2"/>
<name>T0XZ11_9ZZZZ</name>
<dbReference type="InterPro" id="IPR020568">
    <property type="entry name" value="Ribosomal_Su5_D2-typ_SF"/>
</dbReference>
<accession>T0XZ11</accession>
<keyword evidence="2" id="KW-0413">Isomerase</keyword>
<gene>
    <name evidence="2" type="ORF">B1B_19669</name>
</gene>
<evidence type="ECO:0000259" key="1">
    <source>
        <dbReference type="Pfam" id="PF09239"/>
    </source>
</evidence>
<feature type="non-terminal residue" evidence="2">
    <location>
        <position position="162"/>
    </location>
</feature>
<reference evidence="2" key="1">
    <citation type="submission" date="2013-08" db="EMBL/GenBank/DDBJ databases">
        <authorList>
            <person name="Mendez C."/>
            <person name="Richter M."/>
            <person name="Ferrer M."/>
            <person name="Sanchez J."/>
        </authorList>
    </citation>
    <scope>NUCLEOTIDE SEQUENCE</scope>
</reference>
<sequence length="162" mass="18072">SLSTSNIKSLMSAFRDVKLMPPPVDCLSPLGPEFIKKGLRNVYENQHPSFYSRPVLRPPSVYNGNPFQIEAGIVYGGDIPADEQVKIIRFVNKVPRPFPAGRLCDHQNGIRTGLETVRPRPETGIWNPVRSHDHHGSRLRNEDSVYCRIKGAIAGVDIISSE</sequence>
<protein>
    <submittedName>
        <fullName evidence="2">DNA topoisomerase VI, subunit B, transducer domain protein</fullName>
        <ecNumber evidence="2">5.99.1.3</ecNumber>
    </submittedName>
</protein>
<dbReference type="GO" id="GO:0003918">
    <property type="term" value="F:DNA topoisomerase type II (double strand cut, ATP-hydrolyzing) activity"/>
    <property type="evidence" value="ECO:0007669"/>
    <property type="project" value="InterPro"/>
</dbReference>
<dbReference type="GO" id="GO:0003677">
    <property type="term" value="F:DNA binding"/>
    <property type="evidence" value="ECO:0007669"/>
    <property type="project" value="InterPro"/>
</dbReference>
<comment type="caution">
    <text evidence="2">The sequence shown here is derived from an EMBL/GenBank/DDBJ whole genome shotgun (WGS) entry which is preliminary data.</text>
</comment>
<feature type="non-terminal residue" evidence="2">
    <location>
        <position position="1"/>
    </location>
</feature>
<organism evidence="2">
    <name type="scientific">mine drainage metagenome</name>
    <dbReference type="NCBI Taxonomy" id="410659"/>
    <lineage>
        <taxon>unclassified sequences</taxon>
        <taxon>metagenomes</taxon>
        <taxon>ecological metagenomes</taxon>
    </lineage>
</organism>
<dbReference type="Gene3D" id="3.30.230.10">
    <property type="match status" value="1"/>
</dbReference>
<proteinExistence type="predicted"/>
<dbReference type="SUPFAM" id="SSF54211">
    <property type="entry name" value="Ribosomal protein S5 domain 2-like"/>
    <property type="match status" value="1"/>
</dbReference>
<dbReference type="EMBL" id="AUZY01013223">
    <property type="protein sequence ID" value="EQD26128.1"/>
    <property type="molecule type" value="Genomic_DNA"/>
</dbReference>
<dbReference type="InterPro" id="IPR014721">
    <property type="entry name" value="Ribsml_uS5_D2-typ_fold_subgr"/>
</dbReference>
<dbReference type="InterPro" id="IPR015320">
    <property type="entry name" value="TopoVI_B_transducer"/>
</dbReference>
<feature type="domain" description="DNA topoisomerase VI subunit B transducer" evidence="1">
    <location>
        <begin position="22"/>
        <end position="100"/>
    </location>
</feature>
<dbReference type="GO" id="GO:0006265">
    <property type="term" value="P:DNA topological change"/>
    <property type="evidence" value="ECO:0007669"/>
    <property type="project" value="InterPro"/>
</dbReference>
<evidence type="ECO:0000313" key="2">
    <source>
        <dbReference type="EMBL" id="EQD26128.1"/>
    </source>
</evidence>
<dbReference type="Pfam" id="PF09239">
    <property type="entry name" value="Topo-VIb_trans"/>
    <property type="match status" value="1"/>
</dbReference>